<dbReference type="InterPro" id="IPR020006">
    <property type="entry name" value="FlhF"/>
</dbReference>
<evidence type="ECO:0000313" key="17">
    <source>
        <dbReference type="Proteomes" id="UP001567350"/>
    </source>
</evidence>
<dbReference type="Gene3D" id="3.40.50.300">
    <property type="entry name" value="P-loop containing nucleotide triphosphate hydrolases"/>
    <property type="match status" value="1"/>
</dbReference>
<keyword evidence="7" id="KW-1005">Bacterial flagellum biogenesis</keyword>
<dbReference type="NCBIfam" id="TIGR03499">
    <property type="entry name" value="FlhF"/>
    <property type="match status" value="1"/>
</dbReference>
<evidence type="ECO:0000256" key="7">
    <source>
        <dbReference type="ARBA" id="ARBA00022795"/>
    </source>
</evidence>
<evidence type="ECO:0000259" key="14">
    <source>
        <dbReference type="SMART" id="SM00382"/>
    </source>
</evidence>
<comment type="caution">
    <text evidence="16">The sequence shown here is derived from an EMBL/GenBank/DDBJ whole genome shotgun (WGS) entry which is preliminary data.</text>
</comment>
<dbReference type="SMART" id="SM00382">
    <property type="entry name" value="AAA"/>
    <property type="match status" value="1"/>
</dbReference>
<protein>
    <recommendedName>
        <fullName evidence="3 13">Flagellar biosynthesis protein FlhF</fullName>
    </recommendedName>
</protein>
<dbReference type="Proteomes" id="UP001567350">
    <property type="component" value="Unassembled WGS sequence"/>
</dbReference>
<dbReference type="InterPro" id="IPR000897">
    <property type="entry name" value="SRP54_GTPase_dom"/>
</dbReference>
<keyword evidence="16" id="KW-0969">Cilium</keyword>
<keyword evidence="8" id="KW-0653">Protein transport</keyword>
<evidence type="ECO:0000256" key="9">
    <source>
        <dbReference type="ARBA" id="ARBA00023134"/>
    </source>
</evidence>
<evidence type="ECO:0000256" key="3">
    <source>
        <dbReference type="ARBA" id="ARBA00014919"/>
    </source>
</evidence>
<dbReference type="InterPro" id="IPR047040">
    <property type="entry name" value="FlhF__GTPase_dom"/>
</dbReference>
<keyword evidence="9" id="KW-0342">GTP-binding</keyword>
<evidence type="ECO:0000256" key="2">
    <source>
        <dbReference type="ARBA" id="ARBA00008531"/>
    </source>
</evidence>
<keyword evidence="16" id="KW-0282">Flagellum</keyword>
<keyword evidence="6" id="KW-0547">Nucleotide-binding</keyword>
<gene>
    <name evidence="16" type="primary">flhF</name>
    <name evidence="16" type="ORF">ACBP88_10305</name>
</gene>
<dbReference type="PANTHER" id="PTHR43134:SF3">
    <property type="entry name" value="FLAGELLAR BIOSYNTHESIS PROTEIN FLHF"/>
    <property type="match status" value="1"/>
</dbReference>
<feature type="domain" description="AAA+ ATPase" evidence="14">
    <location>
        <begin position="286"/>
        <end position="431"/>
    </location>
</feature>
<dbReference type="Gene3D" id="1.20.120.1380">
    <property type="entry name" value="Flagellar FlhF biosynthesis protein, N domain"/>
    <property type="match status" value="1"/>
</dbReference>
<dbReference type="EMBL" id="JBGJLR010000010">
    <property type="protein sequence ID" value="MEZ2739832.1"/>
    <property type="molecule type" value="Genomic_DNA"/>
</dbReference>
<evidence type="ECO:0000256" key="12">
    <source>
        <dbReference type="ARBA" id="ARBA00025337"/>
    </source>
</evidence>
<evidence type="ECO:0000256" key="10">
    <source>
        <dbReference type="ARBA" id="ARBA00023136"/>
    </source>
</evidence>
<keyword evidence="10" id="KW-0472">Membrane</keyword>
<evidence type="ECO:0000256" key="6">
    <source>
        <dbReference type="ARBA" id="ARBA00022741"/>
    </source>
</evidence>
<dbReference type="CDD" id="cd17873">
    <property type="entry name" value="FlhF"/>
    <property type="match status" value="1"/>
</dbReference>
<evidence type="ECO:0000313" key="16">
    <source>
        <dbReference type="EMBL" id="MEZ2739832.1"/>
    </source>
</evidence>
<organism evidence="16 17">
    <name type="scientific">Comamonas jiangduensis</name>
    <dbReference type="NCBI Taxonomy" id="1194168"/>
    <lineage>
        <taxon>Bacteria</taxon>
        <taxon>Pseudomonadati</taxon>
        <taxon>Pseudomonadota</taxon>
        <taxon>Betaproteobacteria</taxon>
        <taxon>Burkholderiales</taxon>
        <taxon>Comamonadaceae</taxon>
        <taxon>Comamonas</taxon>
    </lineage>
</organism>
<evidence type="ECO:0000256" key="4">
    <source>
        <dbReference type="ARBA" id="ARBA00022448"/>
    </source>
</evidence>
<dbReference type="InterPro" id="IPR027417">
    <property type="entry name" value="P-loop_NTPase"/>
</dbReference>
<evidence type="ECO:0000259" key="15">
    <source>
        <dbReference type="SMART" id="SM00962"/>
    </source>
</evidence>
<reference evidence="16 17" key="1">
    <citation type="submission" date="2024-08" db="EMBL/GenBank/DDBJ databases">
        <authorList>
            <person name="Feng Z."/>
            <person name="Ronholm J."/>
        </authorList>
    </citation>
    <scope>NUCLEOTIDE SEQUENCE [LARGE SCALE GENOMIC DNA]</scope>
    <source>
        <strain evidence="16 17">4-AB0-8</strain>
    </source>
</reference>
<evidence type="ECO:0000256" key="11">
    <source>
        <dbReference type="ARBA" id="ARBA00023225"/>
    </source>
</evidence>
<sequence length="509" mass="55059">MNIQRFIAPTAREALDKARAVFGDHTLILSNRPTPGGVEVMATAEDALGQLDQGSQTSPGLMAAIQAREADETRAPKQAPKAPLRMDALLQPKPVVKANPRQSVAEDTEQLAMSTLSFQDYVRERMLRRRNEEMSGEVAPQAMPTFARKNRLDAVRDNAPLPKAPSVIKHNPLRGLAVELPTEQPRKTAMAAPAAAPALLNELQSVKELIEERFNTLTWMNQTRANPLHSNLMLKLIRSGYSPALSRTIMERLPQDAGPAEAMKWLVKVLERNLRTDSADAPIWDKGGVFALVGSTGVGKTTTAAKLAALCAAKHGPNSVGLITLDTYRVGGHEQLRAYGRMLGVVAHLAHDKAALQDLLGLLAGKKMVIIDTTGVAPRDPRKDDILEVLDLPGIERLLVANAGAHGDTLDEALAAFKRVGCKQAILSKVDEAVKLAPALDALIRHQLVLRGITNGQRVPEDFARAHANELVATSMRAHTKSAFDPSTLDMDFYFTESSSGMAHGALHA</sequence>
<evidence type="ECO:0000256" key="13">
    <source>
        <dbReference type="NCBIfam" id="TIGR03499"/>
    </source>
</evidence>
<comment type="subcellular location">
    <subcellularLocation>
        <location evidence="1">Cell membrane</location>
        <topology evidence="1">Peripheral membrane protein</topology>
        <orientation evidence="1">Cytoplasmic side</orientation>
    </subcellularLocation>
</comment>
<dbReference type="RefSeq" id="WP_370892323.1">
    <property type="nucleotide sequence ID" value="NZ_JBGJLR010000010.1"/>
</dbReference>
<feature type="domain" description="SRP54-type proteins GTP-binding" evidence="15">
    <location>
        <begin position="287"/>
        <end position="477"/>
    </location>
</feature>
<accession>A0ABV4IDB3</accession>
<keyword evidence="4" id="KW-0813">Transport</keyword>
<comment type="function">
    <text evidence="12">Necessary for flagellar biosynthesis. May be involved in translocation of the flagellum.</text>
</comment>
<keyword evidence="16" id="KW-0966">Cell projection</keyword>
<dbReference type="SMART" id="SM00962">
    <property type="entry name" value="SRP54"/>
    <property type="match status" value="1"/>
</dbReference>
<proteinExistence type="inferred from homology"/>
<dbReference type="Pfam" id="PF00448">
    <property type="entry name" value="SRP54"/>
    <property type="match status" value="1"/>
</dbReference>
<keyword evidence="5" id="KW-1003">Cell membrane</keyword>
<evidence type="ECO:0000256" key="8">
    <source>
        <dbReference type="ARBA" id="ARBA00022927"/>
    </source>
</evidence>
<dbReference type="InterPro" id="IPR003593">
    <property type="entry name" value="AAA+_ATPase"/>
</dbReference>
<name>A0ABV4IDB3_9BURK</name>
<comment type="similarity">
    <text evidence="2">Belongs to the GTP-binding SRP family.</text>
</comment>
<evidence type="ECO:0000256" key="5">
    <source>
        <dbReference type="ARBA" id="ARBA00022475"/>
    </source>
</evidence>
<evidence type="ECO:0000256" key="1">
    <source>
        <dbReference type="ARBA" id="ARBA00004413"/>
    </source>
</evidence>
<dbReference type="SUPFAM" id="SSF52540">
    <property type="entry name" value="P-loop containing nucleoside triphosphate hydrolases"/>
    <property type="match status" value="1"/>
</dbReference>
<dbReference type="PANTHER" id="PTHR43134">
    <property type="entry name" value="SIGNAL RECOGNITION PARTICLE RECEPTOR SUBUNIT ALPHA"/>
    <property type="match status" value="1"/>
</dbReference>
<keyword evidence="11" id="KW-1006">Bacterial flagellum protein export</keyword>
<keyword evidence="17" id="KW-1185">Reference proteome</keyword>